<reference evidence="1" key="1">
    <citation type="submission" date="2023-10" db="EMBL/GenBank/DDBJ databases">
        <title>Characterization and whole genome sequencing of a novel strain of Bergeyella porcorum QD2021 isolated from pig.</title>
        <authorList>
            <person name="Liu G."/>
            <person name="Chen C."/>
            <person name="Han X."/>
        </authorList>
    </citation>
    <scope>NUCLEOTIDE SEQUENCE</scope>
    <source>
        <strain evidence="1">QD2021</strain>
    </source>
</reference>
<evidence type="ECO:0000313" key="2">
    <source>
        <dbReference type="Proteomes" id="UP001432059"/>
    </source>
</evidence>
<name>A0AAU0F2M9_9FLAO</name>
<gene>
    <name evidence="1" type="ORF">BPO_1220</name>
</gene>
<dbReference type="KEGG" id="bpor:BPO_1220"/>
<organism evidence="1 2">
    <name type="scientific">Bergeyella porcorum</name>
    <dbReference type="NCBI Taxonomy" id="1735111"/>
    <lineage>
        <taxon>Bacteria</taxon>
        <taxon>Pseudomonadati</taxon>
        <taxon>Bacteroidota</taxon>
        <taxon>Flavobacteriia</taxon>
        <taxon>Flavobacteriales</taxon>
        <taxon>Weeksellaceae</taxon>
        <taxon>Bergeyella</taxon>
    </lineage>
</organism>
<protein>
    <submittedName>
        <fullName evidence="1">Uncharacterized protein</fullName>
    </submittedName>
</protein>
<dbReference type="Proteomes" id="UP001432059">
    <property type="component" value="Chromosome"/>
</dbReference>
<proteinExistence type="predicted"/>
<sequence>MKLVLNFSIKTAILERLGNGIGDFALRKSKEIER</sequence>
<evidence type="ECO:0000313" key="1">
    <source>
        <dbReference type="EMBL" id="WOC51867.1"/>
    </source>
</evidence>
<accession>A0AAU0F2M9</accession>
<dbReference type="AlphaFoldDB" id="A0AAU0F2M9"/>
<dbReference type="EMBL" id="CP136426">
    <property type="protein sequence ID" value="WOC51867.1"/>
    <property type="molecule type" value="Genomic_DNA"/>
</dbReference>
<keyword evidence="2" id="KW-1185">Reference proteome</keyword>